<proteinExistence type="predicted"/>
<comment type="caution">
    <text evidence="1">The sequence shown here is derived from an EMBL/GenBank/DDBJ whole genome shotgun (WGS) entry which is preliminary data.</text>
</comment>
<name>A0A8T0TQ39_PANVG</name>
<dbReference type="Proteomes" id="UP000823388">
    <property type="component" value="Chromosome 4K"/>
</dbReference>
<reference evidence="1" key="1">
    <citation type="submission" date="2020-05" db="EMBL/GenBank/DDBJ databases">
        <title>WGS assembly of Panicum virgatum.</title>
        <authorList>
            <person name="Lovell J.T."/>
            <person name="Jenkins J."/>
            <person name="Shu S."/>
            <person name="Juenger T.E."/>
            <person name="Schmutz J."/>
        </authorList>
    </citation>
    <scope>NUCLEOTIDE SEQUENCE</scope>
    <source>
        <strain evidence="1">AP13</strain>
    </source>
</reference>
<organism evidence="1 2">
    <name type="scientific">Panicum virgatum</name>
    <name type="common">Blackwell switchgrass</name>
    <dbReference type="NCBI Taxonomy" id="38727"/>
    <lineage>
        <taxon>Eukaryota</taxon>
        <taxon>Viridiplantae</taxon>
        <taxon>Streptophyta</taxon>
        <taxon>Embryophyta</taxon>
        <taxon>Tracheophyta</taxon>
        <taxon>Spermatophyta</taxon>
        <taxon>Magnoliopsida</taxon>
        <taxon>Liliopsida</taxon>
        <taxon>Poales</taxon>
        <taxon>Poaceae</taxon>
        <taxon>PACMAD clade</taxon>
        <taxon>Panicoideae</taxon>
        <taxon>Panicodae</taxon>
        <taxon>Paniceae</taxon>
        <taxon>Panicinae</taxon>
        <taxon>Panicum</taxon>
        <taxon>Panicum sect. Hiantes</taxon>
    </lineage>
</organism>
<dbReference type="AlphaFoldDB" id="A0A8T0TQ39"/>
<accession>A0A8T0TQ39</accession>
<evidence type="ECO:0000313" key="2">
    <source>
        <dbReference type="Proteomes" id="UP000823388"/>
    </source>
</evidence>
<keyword evidence="2" id="KW-1185">Reference proteome</keyword>
<protein>
    <submittedName>
        <fullName evidence="1">Uncharacterized protein</fullName>
    </submittedName>
</protein>
<sequence length="235" mass="25416">MNAIDTSVWAINKTRQFCKKPLGSARRRPHRRLARRRHRLVVRGYTAGSSCAVRGGLDWATAAGIQFSILHFPVAERAKSSCSGQIPQSCSGGREGEGMGTEQQSAAVARKVLAAAAARERKNAASLVTLASPPTQGAPAACPTAACPTTPTRQPDSDRHLLQARASLRGIFSVLQVVDLLRQYNFCGVIICSGHEHDDGHAVHRVFLIFHVVFCQHPGVGPLIYKVMPFLPSFD</sequence>
<dbReference type="EMBL" id="CM029043">
    <property type="protein sequence ID" value="KAG2611143.1"/>
    <property type="molecule type" value="Genomic_DNA"/>
</dbReference>
<gene>
    <name evidence="1" type="ORF">PVAP13_4KG125100</name>
</gene>
<evidence type="ECO:0000313" key="1">
    <source>
        <dbReference type="EMBL" id="KAG2611143.1"/>
    </source>
</evidence>